<keyword evidence="1" id="KW-0812">Transmembrane</keyword>
<evidence type="ECO:0000313" key="2">
    <source>
        <dbReference type="EMBL" id="SIO73330.1"/>
    </source>
</evidence>
<dbReference type="GeneID" id="33043609"/>
<keyword evidence="3" id="KW-1185">Reference proteome</keyword>
<keyword evidence="1" id="KW-1133">Transmembrane helix</keyword>
<dbReference type="Proteomes" id="UP000002899">
    <property type="component" value="Chromosome I"/>
</dbReference>
<sequence length="82" mass="9538">MKQYKIIFSLLLLTLILTCTGLFLTIYFSFRSRGDSILSANFEWIENDKTLLGSPNMLIKVNVLLDELSKSLNIINDREKYF</sequence>
<reference evidence="2 3" key="3">
    <citation type="journal article" date="2016" name="Sci. Rep.">
        <title>Genome-wide diversity and gene expression profiling of Babesia microti isolates identify polymorphic genes that mediate host-pathogen interactions.</title>
        <authorList>
            <person name="Silva J.C."/>
            <person name="Cornillot E."/>
            <person name="McCracken C."/>
            <person name="Usmani-Brown S."/>
            <person name="Dwivedi A."/>
            <person name="Ifeonu O.O."/>
            <person name="Crabtree J."/>
            <person name="Gotia H.T."/>
            <person name="Virji A.Z."/>
            <person name="Reynes C."/>
            <person name="Colinge J."/>
            <person name="Kumar V."/>
            <person name="Lawres L."/>
            <person name="Pazzi J.E."/>
            <person name="Pablo J.V."/>
            <person name="Hung C."/>
            <person name="Brancato J."/>
            <person name="Kumari P."/>
            <person name="Orvis J."/>
            <person name="Tretina K."/>
            <person name="Chibucos M."/>
            <person name="Ott S."/>
            <person name="Sadzewicz L."/>
            <person name="Sengamalay N."/>
            <person name="Shetty A.C."/>
            <person name="Su Q."/>
            <person name="Tallon L."/>
            <person name="Fraser C.M."/>
            <person name="Frutos R."/>
            <person name="Molina D.M."/>
            <person name="Krause P.J."/>
            <person name="Ben Mamoun C."/>
        </authorList>
    </citation>
    <scope>NUCLEOTIDE SEQUENCE [LARGE SCALE GENOMIC DNA]</scope>
    <source>
        <strain evidence="2 3">RI</strain>
    </source>
</reference>
<proteinExistence type="predicted"/>
<keyword evidence="1" id="KW-0472">Membrane</keyword>
<dbReference type="EMBL" id="FO082871">
    <property type="protein sequence ID" value="SIO73330.1"/>
    <property type="molecule type" value="Genomic_DNA"/>
</dbReference>
<name>A0A1N6LWS3_BABMR</name>
<dbReference type="KEGG" id="bmic:BMR1_01G01872"/>
<organism evidence="2 3">
    <name type="scientific">Babesia microti (strain RI)</name>
    <dbReference type="NCBI Taxonomy" id="1133968"/>
    <lineage>
        <taxon>Eukaryota</taxon>
        <taxon>Sar</taxon>
        <taxon>Alveolata</taxon>
        <taxon>Apicomplexa</taxon>
        <taxon>Aconoidasida</taxon>
        <taxon>Piroplasmida</taxon>
        <taxon>Babesiidae</taxon>
        <taxon>Babesia</taxon>
    </lineage>
</organism>
<accession>A0A1N6LWS3</accession>
<evidence type="ECO:0000256" key="1">
    <source>
        <dbReference type="SAM" id="Phobius"/>
    </source>
</evidence>
<dbReference type="AlphaFoldDB" id="A0A1N6LWS3"/>
<evidence type="ECO:0000313" key="3">
    <source>
        <dbReference type="Proteomes" id="UP000002899"/>
    </source>
</evidence>
<dbReference type="RefSeq" id="XP_021337432.1">
    <property type="nucleotide sequence ID" value="XM_021482832.1"/>
</dbReference>
<feature type="transmembrane region" description="Helical" evidence="1">
    <location>
        <begin position="6"/>
        <end position="30"/>
    </location>
</feature>
<gene>
    <name evidence="2" type="ORF">BMR1_01G01872</name>
</gene>
<protein>
    <submittedName>
        <fullName evidence="2">Uncharacterized protein</fullName>
    </submittedName>
</protein>
<reference evidence="2 3" key="1">
    <citation type="journal article" date="2012" name="Nucleic Acids Res.">
        <title>Sequencing of the smallest Apicomplexan genome from the human pathogen Babesia microti.</title>
        <authorList>
            <person name="Cornillot E."/>
            <person name="Hadj-Kaddour K."/>
            <person name="Dassouli A."/>
            <person name="Noel B."/>
            <person name="Ranwez V."/>
            <person name="Vacherie B."/>
            <person name="Augagneur Y."/>
            <person name="Bres V."/>
            <person name="Duclos A."/>
            <person name="Randazzo S."/>
            <person name="Carcy B."/>
            <person name="Debierre-Grockiego F."/>
            <person name="Delbecq S."/>
            <person name="Moubri-Menage K."/>
            <person name="Shams-Eldin H."/>
            <person name="Usmani-Brown S."/>
            <person name="Bringaud F."/>
            <person name="Wincker P."/>
            <person name="Vivares C.P."/>
            <person name="Schwarz R.T."/>
            <person name="Schetters T.P."/>
            <person name="Krause P.J."/>
            <person name="Gorenflot A."/>
            <person name="Berry V."/>
            <person name="Barbe V."/>
            <person name="Ben Mamoun C."/>
        </authorList>
    </citation>
    <scope>NUCLEOTIDE SEQUENCE [LARGE SCALE GENOMIC DNA]</scope>
    <source>
        <strain evidence="2 3">RI</strain>
    </source>
</reference>
<reference evidence="2 3" key="2">
    <citation type="journal article" date="2013" name="PLoS ONE">
        <title>Whole genome mapping and re-organization of the nuclear and mitochondrial genomes of Babesia microti isolates.</title>
        <authorList>
            <person name="Cornillot E."/>
            <person name="Dassouli A."/>
            <person name="Garg A."/>
            <person name="Pachikara N."/>
            <person name="Randazzo S."/>
            <person name="Depoix D."/>
            <person name="Carcy B."/>
            <person name="Delbecq S."/>
            <person name="Frutos R."/>
            <person name="Silva J.C."/>
            <person name="Sutton R."/>
            <person name="Krause P.J."/>
            <person name="Mamoun C.B."/>
        </authorList>
    </citation>
    <scope>NUCLEOTIDE SEQUENCE [LARGE SCALE GENOMIC DNA]</scope>
    <source>
        <strain evidence="2 3">RI</strain>
    </source>
</reference>
<dbReference type="VEuPathDB" id="PiroplasmaDB:BMR1_01G01872"/>